<keyword evidence="1" id="KW-0732">Signal</keyword>
<proteinExistence type="predicted"/>
<dbReference type="InterPro" id="IPR036908">
    <property type="entry name" value="RlpA-like_sf"/>
</dbReference>
<sequence>THLPLYVFVQPNSKATSHTAPPPPPPSNGQTYDGRLTYYYPNGGEGWCWKLGGISNGERAIALTYTMMSQDWCGVTVCISYAPTGRSTTAVIKDECPDAICSWGHMDTTTPVWDALGIPLSVGLVTSGLTWWKC</sequence>
<dbReference type="AlphaFoldDB" id="A0A139ADW8"/>
<dbReference type="PANTHER" id="PTHR31836">
    <property type="match status" value="1"/>
</dbReference>
<dbReference type="PANTHER" id="PTHR31836:SF28">
    <property type="entry name" value="SRCR DOMAIN-CONTAINING PROTEIN-RELATED"/>
    <property type="match status" value="1"/>
</dbReference>
<organism evidence="2 3">
    <name type="scientific">Gonapodya prolifera (strain JEL478)</name>
    <name type="common">Monoblepharis prolifera</name>
    <dbReference type="NCBI Taxonomy" id="1344416"/>
    <lineage>
        <taxon>Eukaryota</taxon>
        <taxon>Fungi</taxon>
        <taxon>Fungi incertae sedis</taxon>
        <taxon>Chytridiomycota</taxon>
        <taxon>Chytridiomycota incertae sedis</taxon>
        <taxon>Monoblepharidomycetes</taxon>
        <taxon>Monoblepharidales</taxon>
        <taxon>Gonapodyaceae</taxon>
        <taxon>Gonapodya</taxon>
    </lineage>
</organism>
<evidence type="ECO:0000256" key="1">
    <source>
        <dbReference type="ARBA" id="ARBA00022729"/>
    </source>
</evidence>
<dbReference type="SUPFAM" id="SSF50685">
    <property type="entry name" value="Barwin-like endoglucanases"/>
    <property type="match status" value="1"/>
</dbReference>
<protein>
    <recommendedName>
        <fullName evidence="4">Expansin-like EG45 domain-containing protein</fullName>
    </recommendedName>
</protein>
<name>A0A139ADW8_GONPJ</name>
<evidence type="ECO:0000313" key="2">
    <source>
        <dbReference type="EMBL" id="KXS14991.1"/>
    </source>
</evidence>
<feature type="non-terminal residue" evidence="2">
    <location>
        <position position="1"/>
    </location>
</feature>
<evidence type="ECO:0000313" key="3">
    <source>
        <dbReference type="Proteomes" id="UP000070544"/>
    </source>
</evidence>
<evidence type="ECO:0008006" key="4">
    <source>
        <dbReference type="Google" id="ProtNLM"/>
    </source>
</evidence>
<keyword evidence="3" id="KW-1185">Reference proteome</keyword>
<dbReference type="EMBL" id="KQ965765">
    <property type="protein sequence ID" value="KXS14991.1"/>
    <property type="molecule type" value="Genomic_DNA"/>
</dbReference>
<dbReference type="InterPro" id="IPR051477">
    <property type="entry name" value="Expansin_CellWall"/>
</dbReference>
<dbReference type="Gene3D" id="2.40.40.10">
    <property type="entry name" value="RlpA-like domain"/>
    <property type="match status" value="1"/>
</dbReference>
<dbReference type="Proteomes" id="UP000070544">
    <property type="component" value="Unassembled WGS sequence"/>
</dbReference>
<dbReference type="CDD" id="cd22191">
    <property type="entry name" value="DPBB_RlpA_EXP_N-like"/>
    <property type="match status" value="1"/>
</dbReference>
<reference evidence="2 3" key="1">
    <citation type="journal article" date="2015" name="Genome Biol. Evol.">
        <title>Phylogenomic analyses indicate that early fungi evolved digesting cell walls of algal ancestors of land plants.</title>
        <authorList>
            <person name="Chang Y."/>
            <person name="Wang S."/>
            <person name="Sekimoto S."/>
            <person name="Aerts A.L."/>
            <person name="Choi C."/>
            <person name="Clum A."/>
            <person name="LaButti K.M."/>
            <person name="Lindquist E.A."/>
            <person name="Yee Ngan C."/>
            <person name="Ohm R.A."/>
            <person name="Salamov A.A."/>
            <person name="Grigoriev I.V."/>
            <person name="Spatafora J.W."/>
            <person name="Berbee M.L."/>
        </authorList>
    </citation>
    <scope>NUCLEOTIDE SEQUENCE [LARGE SCALE GENOMIC DNA]</scope>
    <source>
        <strain evidence="2 3">JEL478</strain>
    </source>
</reference>
<accession>A0A139ADW8</accession>
<gene>
    <name evidence="2" type="ORF">M427DRAFT_32709</name>
</gene>
<dbReference type="OrthoDB" id="623670at2759"/>